<evidence type="ECO:0000313" key="10">
    <source>
        <dbReference type="Proteomes" id="UP001595685"/>
    </source>
</evidence>
<organism evidence="9 10">
    <name type="scientific">Aquipuribacter hungaricus</name>
    <dbReference type="NCBI Taxonomy" id="545624"/>
    <lineage>
        <taxon>Bacteria</taxon>
        <taxon>Bacillati</taxon>
        <taxon>Actinomycetota</taxon>
        <taxon>Actinomycetes</taxon>
        <taxon>Micrococcales</taxon>
        <taxon>Intrasporangiaceae</taxon>
        <taxon>Aquipuribacter</taxon>
    </lineage>
</organism>
<reference evidence="10" key="1">
    <citation type="journal article" date="2019" name="Int. J. Syst. Evol. Microbiol.">
        <title>The Global Catalogue of Microorganisms (GCM) 10K type strain sequencing project: providing services to taxonomists for standard genome sequencing and annotation.</title>
        <authorList>
            <consortium name="The Broad Institute Genomics Platform"/>
            <consortium name="The Broad Institute Genome Sequencing Center for Infectious Disease"/>
            <person name="Wu L."/>
            <person name="Ma J."/>
        </authorList>
    </citation>
    <scope>NUCLEOTIDE SEQUENCE [LARGE SCALE GENOMIC DNA]</scope>
    <source>
        <strain evidence="10">NCAIM B.02333</strain>
    </source>
</reference>
<feature type="transmembrane region" description="Helical" evidence="7">
    <location>
        <begin position="226"/>
        <end position="246"/>
    </location>
</feature>
<keyword evidence="5 7" id="KW-1133">Transmembrane helix</keyword>
<feature type="domain" description="ABC transmembrane type-1" evidence="8">
    <location>
        <begin position="87"/>
        <end position="301"/>
    </location>
</feature>
<dbReference type="PANTHER" id="PTHR30193:SF41">
    <property type="entry name" value="DIACETYLCHITOBIOSE UPTAKE SYSTEM PERMEASE PROTEIN NGCF"/>
    <property type="match status" value="1"/>
</dbReference>
<feature type="transmembrane region" description="Helical" evidence="7">
    <location>
        <begin position="124"/>
        <end position="145"/>
    </location>
</feature>
<feature type="transmembrane region" description="Helical" evidence="7">
    <location>
        <begin position="282"/>
        <end position="304"/>
    </location>
</feature>
<evidence type="ECO:0000259" key="8">
    <source>
        <dbReference type="PROSITE" id="PS50928"/>
    </source>
</evidence>
<proteinExistence type="inferred from homology"/>
<name>A0ABV7WH46_9MICO</name>
<comment type="similarity">
    <text evidence="7">Belongs to the binding-protein-dependent transport system permease family.</text>
</comment>
<keyword evidence="4 7" id="KW-0812">Transmembrane</keyword>
<keyword evidence="10" id="KW-1185">Reference proteome</keyword>
<evidence type="ECO:0000313" key="9">
    <source>
        <dbReference type="EMBL" id="MFC3688795.1"/>
    </source>
</evidence>
<dbReference type="RefSeq" id="WP_340287867.1">
    <property type="nucleotide sequence ID" value="NZ_JBBEOI010000001.1"/>
</dbReference>
<keyword evidence="6 7" id="KW-0472">Membrane</keyword>
<evidence type="ECO:0000256" key="5">
    <source>
        <dbReference type="ARBA" id="ARBA00022989"/>
    </source>
</evidence>
<accession>A0ABV7WH46</accession>
<evidence type="ECO:0000256" key="7">
    <source>
        <dbReference type="RuleBase" id="RU363032"/>
    </source>
</evidence>
<comment type="caution">
    <text evidence="9">The sequence shown here is derived from an EMBL/GenBank/DDBJ whole genome shotgun (WGS) entry which is preliminary data.</text>
</comment>
<dbReference type="Pfam" id="PF00528">
    <property type="entry name" value="BPD_transp_1"/>
    <property type="match status" value="1"/>
</dbReference>
<dbReference type="InterPro" id="IPR051393">
    <property type="entry name" value="ABC_transporter_permease"/>
</dbReference>
<dbReference type="SUPFAM" id="SSF161098">
    <property type="entry name" value="MetI-like"/>
    <property type="match status" value="1"/>
</dbReference>
<dbReference type="PROSITE" id="PS50928">
    <property type="entry name" value="ABC_TM1"/>
    <property type="match status" value="1"/>
</dbReference>
<evidence type="ECO:0000256" key="1">
    <source>
        <dbReference type="ARBA" id="ARBA00004651"/>
    </source>
</evidence>
<evidence type="ECO:0000256" key="2">
    <source>
        <dbReference type="ARBA" id="ARBA00022448"/>
    </source>
</evidence>
<dbReference type="InterPro" id="IPR035906">
    <property type="entry name" value="MetI-like_sf"/>
</dbReference>
<dbReference type="Proteomes" id="UP001595685">
    <property type="component" value="Unassembled WGS sequence"/>
</dbReference>
<gene>
    <name evidence="9" type="ORF">ACFOLH_10620</name>
</gene>
<feature type="transmembrane region" description="Helical" evidence="7">
    <location>
        <begin position="172"/>
        <end position="197"/>
    </location>
</feature>
<protein>
    <submittedName>
        <fullName evidence="9">Carbohydrate ABC transporter permease</fullName>
    </submittedName>
</protein>
<feature type="transmembrane region" description="Helical" evidence="7">
    <location>
        <begin position="89"/>
        <end position="112"/>
    </location>
</feature>
<evidence type="ECO:0000256" key="4">
    <source>
        <dbReference type="ARBA" id="ARBA00022692"/>
    </source>
</evidence>
<keyword evidence="3" id="KW-1003">Cell membrane</keyword>
<sequence length="313" mass="34614">MTLVSPAAPAAAPTRPARRRPASRGREWLGLVFVAPFALVFLVFLVAPMAYAFYLSLFSSGLATGTRFTGFANYAKAFTDENFLSGVWFVVRFSLVLIPVQMLVSLAVALVIDGLTTRFARFSRLMIFLPYAIPAVIGALMWGFLYSPNFGPLDDIFGTFGADAPFLLSRDLVFYGLMNVVTWQWAGYYMIILYAALQGIDPSLYEAARIDGASSWQIVWRIKIPLVLPALFLILVFALIGTLQFFNEPQILRFLASGSIGGDFTPNIYAYTLAFSQGQFNYASAVSFALGAVIFVAVYLFLFLTRRRGSFLS</sequence>
<dbReference type="Gene3D" id="1.10.3720.10">
    <property type="entry name" value="MetI-like"/>
    <property type="match status" value="1"/>
</dbReference>
<dbReference type="EMBL" id="JBHRWW010000006">
    <property type="protein sequence ID" value="MFC3688795.1"/>
    <property type="molecule type" value="Genomic_DNA"/>
</dbReference>
<dbReference type="InterPro" id="IPR000515">
    <property type="entry name" value="MetI-like"/>
</dbReference>
<dbReference type="PANTHER" id="PTHR30193">
    <property type="entry name" value="ABC TRANSPORTER PERMEASE PROTEIN"/>
    <property type="match status" value="1"/>
</dbReference>
<feature type="transmembrane region" description="Helical" evidence="7">
    <location>
        <begin position="28"/>
        <end position="54"/>
    </location>
</feature>
<comment type="subcellular location">
    <subcellularLocation>
        <location evidence="1 7">Cell membrane</location>
        <topology evidence="1 7">Multi-pass membrane protein</topology>
    </subcellularLocation>
</comment>
<keyword evidence="2 7" id="KW-0813">Transport</keyword>
<dbReference type="CDD" id="cd06261">
    <property type="entry name" value="TM_PBP2"/>
    <property type="match status" value="1"/>
</dbReference>
<evidence type="ECO:0000256" key="3">
    <source>
        <dbReference type="ARBA" id="ARBA00022475"/>
    </source>
</evidence>
<evidence type="ECO:0000256" key="6">
    <source>
        <dbReference type="ARBA" id="ARBA00023136"/>
    </source>
</evidence>